<dbReference type="SUPFAM" id="SSF52799">
    <property type="entry name" value="(Phosphotyrosine protein) phosphatases II"/>
    <property type="match status" value="1"/>
</dbReference>
<proteinExistence type="inferred from homology"/>
<evidence type="ECO:0000256" key="2">
    <source>
        <dbReference type="ARBA" id="ARBA00012527"/>
    </source>
</evidence>
<keyword evidence="4 12" id="KW-0378">Hydrolase</keyword>
<dbReference type="Proteomes" id="UP001172673">
    <property type="component" value="Unassembled WGS sequence"/>
</dbReference>
<comment type="catalytic activity">
    <reaction evidence="9">
        <text>6-diphospho-1D-myo-inositol pentakisphosphate + H2O = 1D-myo-inositol hexakisphosphate + phosphate + H(+)</text>
        <dbReference type="Rhea" id="RHEA:79703"/>
        <dbReference type="ChEBI" id="CHEBI:15377"/>
        <dbReference type="ChEBI" id="CHEBI:15378"/>
        <dbReference type="ChEBI" id="CHEBI:43474"/>
        <dbReference type="ChEBI" id="CHEBI:58130"/>
        <dbReference type="ChEBI" id="CHEBI:230534"/>
        <dbReference type="EC" id="3.6.1.52"/>
    </reaction>
    <physiologicalReaction direction="left-to-right" evidence="9">
        <dbReference type="Rhea" id="RHEA:79704"/>
    </physiologicalReaction>
</comment>
<keyword evidence="13" id="KW-1185">Reference proteome</keyword>
<comment type="catalytic activity">
    <reaction evidence="7">
        <text>3,5-bis(diphospho)-1D-myo-inositol 1,2,4,6-tetrakisphosphate + H2O = 3-diphospho-1D-myo-inositol 1,2,4,5,6-pentakisphosphate + phosphate + 2 H(+)</text>
        <dbReference type="Rhea" id="RHEA:56312"/>
        <dbReference type="ChEBI" id="CHEBI:15377"/>
        <dbReference type="ChEBI" id="CHEBI:15378"/>
        <dbReference type="ChEBI" id="CHEBI:43474"/>
        <dbReference type="ChEBI" id="CHEBI:140372"/>
        <dbReference type="ChEBI" id="CHEBI:140374"/>
        <dbReference type="EC" id="3.6.1.52"/>
    </reaction>
    <physiologicalReaction direction="left-to-right" evidence="7">
        <dbReference type="Rhea" id="RHEA:56313"/>
    </physiologicalReaction>
</comment>
<sequence length="258" mass="29066">MVGTGVNSSELAASLAALSNAMEAEPMQVEESQPPTPDGTGRPVNFQTIAPGLYRSSYPQAPHFLELEKLNLKTIVTLVPQDLPEDYKKFMDKNNITHHHIPILANKDPEVYTTDEIVCKVLELMLDSANYPMLIHCNKGKHRTGCITASFRRVTGWTFDACIAEYERFSKPKDRALDKVFIERFNPLPLKPTAIERGYVGGIWRQPMLGSTNFSTYTTTTMETNYTATSDDSSLDYLERIKTDSEAMDERLYVEDKA</sequence>
<dbReference type="PROSITE" id="PS00383">
    <property type="entry name" value="TYR_PHOSPHATASE_1"/>
    <property type="match status" value="1"/>
</dbReference>
<evidence type="ECO:0000256" key="9">
    <source>
        <dbReference type="ARBA" id="ARBA00048424"/>
    </source>
</evidence>
<keyword evidence="3" id="KW-0963">Cytoplasm</keyword>
<feature type="region of interest" description="Disordered" evidence="10">
    <location>
        <begin position="23"/>
        <end position="46"/>
    </location>
</feature>
<comment type="subcellular location">
    <subcellularLocation>
        <location evidence="1">Cytoplasm</location>
    </subcellularLocation>
</comment>
<dbReference type="PROSITE" id="PS50054">
    <property type="entry name" value="TYR_PHOSPHATASE_DUAL"/>
    <property type="match status" value="1"/>
</dbReference>
<evidence type="ECO:0000256" key="10">
    <source>
        <dbReference type="SAM" id="MobiDB-lite"/>
    </source>
</evidence>
<dbReference type="AlphaFoldDB" id="A0AA38XFF6"/>
<organism evidence="12 13">
    <name type="scientific">Cladophialophora chaetospira</name>
    <dbReference type="NCBI Taxonomy" id="386627"/>
    <lineage>
        <taxon>Eukaryota</taxon>
        <taxon>Fungi</taxon>
        <taxon>Dikarya</taxon>
        <taxon>Ascomycota</taxon>
        <taxon>Pezizomycotina</taxon>
        <taxon>Eurotiomycetes</taxon>
        <taxon>Chaetothyriomycetidae</taxon>
        <taxon>Chaetothyriales</taxon>
        <taxon>Herpotrichiellaceae</taxon>
        <taxon>Cladophialophora</taxon>
    </lineage>
</organism>
<dbReference type="InterPro" id="IPR004861">
    <property type="entry name" value="Siw14-like"/>
</dbReference>
<evidence type="ECO:0000313" key="12">
    <source>
        <dbReference type="EMBL" id="KAJ9612449.1"/>
    </source>
</evidence>
<evidence type="ECO:0000259" key="11">
    <source>
        <dbReference type="PROSITE" id="PS50054"/>
    </source>
</evidence>
<evidence type="ECO:0000256" key="6">
    <source>
        <dbReference type="ARBA" id="ARBA00047342"/>
    </source>
</evidence>
<comment type="similarity">
    <text evidence="5">Belongs to the protein-tyrosine phosphatase family. Atypical dual-specificity phosphatase Siw14-like subfamily.</text>
</comment>
<dbReference type="GO" id="GO:0052840">
    <property type="term" value="F:inositol diphosphate tetrakisphosphate diphosphatase activity"/>
    <property type="evidence" value="ECO:0007669"/>
    <property type="project" value="TreeGrafter"/>
</dbReference>
<dbReference type="InterPro" id="IPR016130">
    <property type="entry name" value="Tyr_Pase_AS"/>
</dbReference>
<dbReference type="PANTHER" id="PTHR31126:SF48">
    <property type="entry name" value="INOSITOL PHOSPHATASE SIW14"/>
    <property type="match status" value="1"/>
</dbReference>
<evidence type="ECO:0000256" key="7">
    <source>
        <dbReference type="ARBA" id="ARBA00047562"/>
    </source>
</evidence>
<dbReference type="InterPro" id="IPR020428">
    <property type="entry name" value="PFA-DSPs"/>
</dbReference>
<evidence type="ECO:0000256" key="4">
    <source>
        <dbReference type="ARBA" id="ARBA00022801"/>
    </source>
</evidence>
<dbReference type="GO" id="GO:0016791">
    <property type="term" value="F:phosphatase activity"/>
    <property type="evidence" value="ECO:0007669"/>
    <property type="project" value="InterPro"/>
</dbReference>
<dbReference type="PRINTS" id="PR01911">
    <property type="entry name" value="PFDSPHPHTASE"/>
</dbReference>
<dbReference type="EMBL" id="JAPDRK010000005">
    <property type="protein sequence ID" value="KAJ9612449.1"/>
    <property type="molecule type" value="Genomic_DNA"/>
</dbReference>
<evidence type="ECO:0000313" key="13">
    <source>
        <dbReference type="Proteomes" id="UP001172673"/>
    </source>
</evidence>
<comment type="catalytic activity">
    <reaction evidence="6">
        <text>5-diphospho-1D-myo-inositol 1,2,3,4,6-pentakisphosphate + H2O = 1D-myo-inositol hexakisphosphate + phosphate + H(+)</text>
        <dbReference type="Rhea" id="RHEA:22384"/>
        <dbReference type="ChEBI" id="CHEBI:15377"/>
        <dbReference type="ChEBI" id="CHEBI:15378"/>
        <dbReference type="ChEBI" id="CHEBI:43474"/>
        <dbReference type="ChEBI" id="CHEBI:58130"/>
        <dbReference type="ChEBI" id="CHEBI:58628"/>
        <dbReference type="EC" id="3.6.1.52"/>
    </reaction>
    <physiologicalReaction direction="left-to-right" evidence="6">
        <dbReference type="Rhea" id="RHEA:22385"/>
    </physiologicalReaction>
</comment>
<dbReference type="EC" id="3.6.1.52" evidence="2"/>
<evidence type="ECO:0000256" key="5">
    <source>
        <dbReference type="ARBA" id="ARBA00044949"/>
    </source>
</evidence>
<comment type="caution">
    <text evidence="12">The sequence shown here is derived from an EMBL/GenBank/DDBJ whole genome shotgun (WGS) entry which is preliminary data.</text>
</comment>
<evidence type="ECO:0000256" key="3">
    <source>
        <dbReference type="ARBA" id="ARBA00022490"/>
    </source>
</evidence>
<accession>A0AA38XFF6</accession>
<gene>
    <name evidence="12" type="primary">SIW14</name>
    <name evidence="12" type="ORF">H2200_004046</name>
</gene>
<reference evidence="12" key="1">
    <citation type="submission" date="2022-10" db="EMBL/GenBank/DDBJ databases">
        <title>Culturing micro-colonial fungi from biological soil crusts in the Mojave desert and describing Neophaeococcomyces mojavensis, and introducing the new genera and species Taxawa tesnikishii.</title>
        <authorList>
            <person name="Kurbessoian T."/>
            <person name="Stajich J.E."/>
        </authorList>
    </citation>
    <scope>NUCLEOTIDE SEQUENCE</scope>
    <source>
        <strain evidence="12">TK_41</strain>
    </source>
</reference>
<dbReference type="PANTHER" id="PTHR31126">
    <property type="entry name" value="TYROSINE-PROTEIN PHOSPHATASE"/>
    <property type="match status" value="1"/>
</dbReference>
<dbReference type="InterPro" id="IPR029021">
    <property type="entry name" value="Prot-tyrosine_phosphatase-like"/>
</dbReference>
<dbReference type="Gene3D" id="3.90.190.10">
    <property type="entry name" value="Protein tyrosine phosphatase superfamily"/>
    <property type="match status" value="1"/>
</dbReference>
<name>A0AA38XFF6_9EURO</name>
<evidence type="ECO:0000256" key="1">
    <source>
        <dbReference type="ARBA" id="ARBA00004496"/>
    </source>
</evidence>
<comment type="catalytic activity">
    <reaction evidence="8">
        <text>1,5-bis(diphospho)-1D-myo-inositol 2,3,4,6-tetrakisphosphate + H2O = 1-diphospho-1D-myo-inositol 2,3,4,5,6-pentakisphosphate + phosphate + 2 H(+)</text>
        <dbReference type="Rhea" id="RHEA:79699"/>
        <dbReference type="ChEBI" id="CHEBI:15377"/>
        <dbReference type="ChEBI" id="CHEBI:15378"/>
        <dbReference type="ChEBI" id="CHEBI:43474"/>
        <dbReference type="ChEBI" id="CHEBI:74946"/>
        <dbReference type="ChEBI" id="CHEBI:77983"/>
        <dbReference type="EC" id="3.6.1.52"/>
    </reaction>
    <physiologicalReaction direction="left-to-right" evidence="8">
        <dbReference type="Rhea" id="RHEA:79700"/>
    </physiologicalReaction>
</comment>
<dbReference type="GO" id="GO:0005737">
    <property type="term" value="C:cytoplasm"/>
    <property type="evidence" value="ECO:0007669"/>
    <property type="project" value="UniProtKB-SubCell"/>
</dbReference>
<dbReference type="FunFam" id="3.90.190.10:FF:000035">
    <property type="entry name" value="Tyrosine phosphatase, putative"/>
    <property type="match status" value="1"/>
</dbReference>
<dbReference type="Pfam" id="PF03162">
    <property type="entry name" value="Y_phosphatase2"/>
    <property type="match status" value="1"/>
</dbReference>
<feature type="domain" description="Tyrosine-protein phosphatase" evidence="11">
    <location>
        <begin position="45"/>
        <end position="194"/>
    </location>
</feature>
<evidence type="ECO:0000256" key="8">
    <source>
        <dbReference type="ARBA" id="ARBA00047927"/>
    </source>
</evidence>
<dbReference type="InterPro" id="IPR020422">
    <property type="entry name" value="TYR_PHOSPHATASE_DUAL_dom"/>
</dbReference>
<protein>
    <recommendedName>
        <fullName evidence="2">diphosphoinositol-polyphosphate diphosphatase</fullName>
        <ecNumber evidence="2">3.6.1.52</ecNumber>
    </recommendedName>
</protein>